<proteinExistence type="predicted"/>
<reference evidence="2" key="1">
    <citation type="journal article" date="2023" name="Nat. Plants">
        <title>Single-cell RNA sequencing provides a high-resolution roadmap for understanding the multicellular compartmentation of specialized metabolism.</title>
        <authorList>
            <person name="Sun S."/>
            <person name="Shen X."/>
            <person name="Li Y."/>
            <person name="Li Y."/>
            <person name="Wang S."/>
            <person name="Li R."/>
            <person name="Zhang H."/>
            <person name="Shen G."/>
            <person name="Guo B."/>
            <person name="Wei J."/>
            <person name="Xu J."/>
            <person name="St-Pierre B."/>
            <person name="Chen S."/>
            <person name="Sun C."/>
        </authorList>
    </citation>
    <scope>NUCLEOTIDE SEQUENCE [LARGE SCALE GENOMIC DNA]</scope>
</reference>
<organism evidence="1 2">
    <name type="scientific">Catharanthus roseus</name>
    <name type="common">Madagascar periwinkle</name>
    <name type="synonym">Vinca rosea</name>
    <dbReference type="NCBI Taxonomy" id="4058"/>
    <lineage>
        <taxon>Eukaryota</taxon>
        <taxon>Viridiplantae</taxon>
        <taxon>Streptophyta</taxon>
        <taxon>Embryophyta</taxon>
        <taxon>Tracheophyta</taxon>
        <taxon>Spermatophyta</taxon>
        <taxon>Magnoliopsida</taxon>
        <taxon>eudicotyledons</taxon>
        <taxon>Gunneridae</taxon>
        <taxon>Pentapetalae</taxon>
        <taxon>asterids</taxon>
        <taxon>lamiids</taxon>
        <taxon>Gentianales</taxon>
        <taxon>Apocynaceae</taxon>
        <taxon>Rauvolfioideae</taxon>
        <taxon>Vinceae</taxon>
        <taxon>Catharanthinae</taxon>
        <taxon>Catharanthus</taxon>
    </lineage>
</organism>
<evidence type="ECO:0000313" key="1">
    <source>
        <dbReference type="EMBL" id="KAI5678864.1"/>
    </source>
</evidence>
<evidence type="ECO:0000313" key="2">
    <source>
        <dbReference type="Proteomes" id="UP001060085"/>
    </source>
</evidence>
<keyword evidence="2" id="KW-1185">Reference proteome</keyword>
<sequence length="485" mass="55442">MLRMEFQELYWENKSSVFLDNIEFPIDVLVRNKNFVRNLEIKDLCDFDKDGLDLDRETVDDIGFIETIFHRGMSKSALDSPGFGVSSGEISDSSINKVTSTSIINLGHSTKEMGFGTVFEHNNEKESMIGKELDKYADSKEVSSMLSSEESLISSLMEHSLPTKRARNTGLYPQIPICQVQGCYKDLSSSKDYYKRHRVCDIHSKTAKVVINGIEQRFCQQCSRFHLLVEFDNGKRSCRKRLAGHNERRRKPQLGAHLGSRFFEMTLLRSTSFRSSETLPGSFYYQERNVCYDHSSKHIKLEQVPIDISQLAEPENGQSPSNSRPILHLIRNQHYLETCNDGPVELELPMLPDSRCALSLLSANSHNNHSMGVSKRTSPSTRENQNTLVGVYQKSAKAFTGNRHFSSGTQNQVGSPMVRSGFQKDGHIQTSDYTMDLFQLSSHLQRVEKLKSDMQMKQEKYESLEKGSNKRMQFKFMIVNFMENE</sequence>
<dbReference type="EMBL" id="CM044702">
    <property type="protein sequence ID" value="KAI5678864.1"/>
    <property type="molecule type" value="Genomic_DNA"/>
</dbReference>
<gene>
    <name evidence="1" type="ORF">M9H77_09814</name>
</gene>
<name>A0ACC0C1V6_CATRO</name>
<dbReference type="Proteomes" id="UP001060085">
    <property type="component" value="Linkage Group LG02"/>
</dbReference>
<comment type="caution">
    <text evidence="1">The sequence shown here is derived from an EMBL/GenBank/DDBJ whole genome shotgun (WGS) entry which is preliminary data.</text>
</comment>
<accession>A0ACC0C1V6</accession>
<protein>
    <submittedName>
        <fullName evidence="1">Uncharacterized protein</fullName>
    </submittedName>
</protein>